<dbReference type="GO" id="GO:0016149">
    <property type="term" value="F:translation release factor activity, codon specific"/>
    <property type="evidence" value="ECO:0007669"/>
    <property type="project" value="UniProtKB-UniRule"/>
</dbReference>
<dbReference type="InterPro" id="IPR000352">
    <property type="entry name" value="Pep_chain_release_fac_I"/>
</dbReference>
<evidence type="ECO:0000256" key="4">
    <source>
        <dbReference type="ARBA" id="ARBA00022481"/>
    </source>
</evidence>
<gene>
    <name evidence="7 10" type="primary">prfA</name>
    <name evidence="10" type="ORF">NM125_02245</name>
</gene>
<evidence type="ECO:0000256" key="3">
    <source>
        <dbReference type="ARBA" id="ARBA00010835"/>
    </source>
</evidence>
<protein>
    <recommendedName>
        <fullName evidence="7 8">Peptide chain release factor 1</fullName>
        <shortName evidence="7">RF-1</shortName>
    </recommendedName>
</protein>
<keyword evidence="11" id="KW-1185">Reference proteome</keyword>
<comment type="subcellular location">
    <subcellularLocation>
        <location evidence="2 7">Cytoplasm</location>
    </subcellularLocation>
</comment>
<evidence type="ECO:0000259" key="9">
    <source>
        <dbReference type="PROSITE" id="PS00745"/>
    </source>
</evidence>
<comment type="similarity">
    <text evidence="3 7">Belongs to the prokaryotic/mitochondrial release factor family.</text>
</comment>
<evidence type="ECO:0000256" key="7">
    <source>
        <dbReference type="HAMAP-Rule" id="MF_00093"/>
    </source>
</evidence>
<evidence type="ECO:0000313" key="11">
    <source>
        <dbReference type="Proteomes" id="UP001139125"/>
    </source>
</evidence>
<dbReference type="PROSITE" id="PS00745">
    <property type="entry name" value="RF_PROK_I"/>
    <property type="match status" value="1"/>
</dbReference>
<evidence type="ECO:0000256" key="5">
    <source>
        <dbReference type="ARBA" id="ARBA00022490"/>
    </source>
</evidence>
<comment type="caution">
    <text evidence="10">The sequence shown here is derived from an EMBL/GenBank/DDBJ whole genome shotgun (WGS) entry which is preliminary data.</text>
</comment>
<evidence type="ECO:0000256" key="8">
    <source>
        <dbReference type="NCBIfam" id="TIGR00019"/>
    </source>
</evidence>
<dbReference type="Pfam" id="PF03462">
    <property type="entry name" value="PCRF"/>
    <property type="match status" value="1"/>
</dbReference>
<feature type="modified residue" description="N5-methylglutamine" evidence="7">
    <location>
        <position position="235"/>
    </location>
</feature>
<dbReference type="NCBIfam" id="NF001859">
    <property type="entry name" value="PRK00591.1"/>
    <property type="match status" value="1"/>
</dbReference>
<dbReference type="Pfam" id="PF00472">
    <property type="entry name" value="RF-1"/>
    <property type="match status" value="1"/>
</dbReference>
<organism evidence="10 11">
    <name type="scientific">Gracilimonas sediminicola</name>
    <dbReference type="NCBI Taxonomy" id="2952158"/>
    <lineage>
        <taxon>Bacteria</taxon>
        <taxon>Pseudomonadati</taxon>
        <taxon>Balneolota</taxon>
        <taxon>Balneolia</taxon>
        <taxon>Balneolales</taxon>
        <taxon>Balneolaceae</taxon>
        <taxon>Gracilimonas</taxon>
    </lineage>
</organism>
<dbReference type="HAMAP" id="MF_00093">
    <property type="entry name" value="Rel_fac_1"/>
    <property type="match status" value="1"/>
</dbReference>
<dbReference type="EMBL" id="JANDBC010000001">
    <property type="protein sequence ID" value="MCP9290398.1"/>
    <property type="molecule type" value="Genomic_DNA"/>
</dbReference>
<dbReference type="GO" id="GO:0005829">
    <property type="term" value="C:cytosol"/>
    <property type="evidence" value="ECO:0007669"/>
    <property type="project" value="UniProtKB-ARBA"/>
</dbReference>
<dbReference type="NCBIfam" id="TIGR00019">
    <property type="entry name" value="prfA"/>
    <property type="match status" value="1"/>
</dbReference>
<dbReference type="Gene3D" id="3.30.160.20">
    <property type="match status" value="1"/>
</dbReference>
<dbReference type="FunFam" id="3.30.160.20:FF:000004">
    <property type="entry name" value="Peptide chain release factor 1"/>
    <property type="match status" value="1"/>
</dbReference>
<name>A0A9X2REV5_9BACT</name>
<dbReference type="SUPFAM" id="SSF75620">
    <property type="entry name" value="Release factor"/>
    <property type="match status" value="1"/>
</dbReference>
<comment type="PTM">
    <text evidence="7">Methylated by PrmC. Methylation increases the termination efficiency of RF1.</text>
</comment>
<evidence type="ECO:0000313" key="10">
    <source>
        <dbReference type="EMBL" id="MCP9290398.1"/>
    </source>
</evidence>
<evidence type="ECO:0000256" key="6">
    <source>
        <dbReference type="ARBA" id="ARBA00022917"/>
    </source>
</evidence>
<dbReference type="InterPro" id="IPR045853">
    <property type="entry name" value="Pep_chain_release_fac_I_sf"/>
</dbReference>
<reference evidence="10" key="1">
    <citation type="submission" date="2022-06" db="EMBL/GenBank/DDBJ databases">
        <title>Gracilimonas sp. CAU 1638 isolated from sea sediment.</title>
        <authorList>
            <person name="Kim W."/>
        </authorList>
    </citation>
    <scope>NUCLEOTIDE SEQUENCE</scope>
    <source>
        <strain evidence="10">CAU 1638</strain>
    </source>
</reference>
<dbReference type="SMART" id="SM00937">
    <property type="entry name" value="PCRF"/>
    <property type="match status" value="1"/>
</dbReference>
<dbReference type="Gene3D" id="6.10.140.1950">
    <property type="match status" value="1"/>
</dbReference>
<evidence type="ECO:0000256" key="2">
    <source>
        <dbReference type="ARBA" id="ARBA00004496"/>
    </source>
</evidence>
<feature type="domain" description="Prokaryotic-type class I peptide chain release factors" evidence="9">
    <location>
        <begin position="228"/>
        <end position="244"/>
    </location>
</feature>
<sequence>MDIEEKLKQIKSRFEEVNAAMSDPAVFDDPDKYTELTKERSDLEELVQDYDTWKDLKNRQEGNKELIEMNEDAEITEMAREENAEIKKELAELEEEIKMKLIPKDPEDSKNAIIEVRAGTGGDEAAIFAGDLFEMYRRYADKQGWKMSIMSIAHSEKGGYKEIVFQLEGEEVFGKMKYESGVHRVQRVPETESQGRVHTSAATVAVLPEVEEVDIHINPADIRVDTFRASGAGGQHVNKTDSAIRLTHEPSGIVVECQEERSQHQNKEKAMTMLRAKMYDIELEEKQKERAAERKSQVSTGDRSAKIRTYNFPQGRFTDHRINLTLYDLDNIMKGGIDEAIEALRVQDNLEKLNALAED</sequence>
<dbReference type="FunFam" id="3.30.70.1660:FF:000002">
    <property type="entry name" value="Peptide chain release factor 1"/>
    <property type="match status" value="1"/>
</dbReference>
<keyword evidence="5 7" id="KW-0963">Cytoplasm</keyword>
<dbReference type="AlphaFoldDB" id="A0A9X2REV5"/>
<evidence type="ECO:0000256" key="1">
    <source>
        <dbReference type="ARBA" id="ARBA00002986"/>
    </source>
</evidence>
<dbReference type="PANTHER" id="PTHR43804:SF7">
    <property type="entry name" value="LD18447P"/>
    <property type="match status" value="1"/>
</dbReference>
<keyword evidence="4 7" id="KW-0488">Methylation</keyword>
<dbReference type="InterPro" id="IPR004373">
    <property type="entry name" value="RF-1"/>
</dbReference>
<dbReference type="Gene3D" id="3.30.70.1660">
    <property type="match status" value="2"/>
</dbReference>
<dbReference type="FunFam" id="3.30.70.1660:FF:000004">
    <property type="entry name" value="Peptide chain release factor 1"/>
    <property type="match status" value="1"/>
</dbReference>
<proteinExistence type="inferred from homology"/>
<keyword evidence="6 7" id="KW-0648">Protein biosynthesis</keyword>
<comment type="function">
    <text evidence="1 7">Peptide chain release factor 1 directs the termination of translation in response to the peptide chain termination codons UAG and UAA.</text>
</comment>
<dbReference type="PANTHER" id="PTHR43804">
    <property type="entry name" value="LD18447P"/>
    <property type="match status" value="1"/>
</dbReference>
<dbReference type="InterPro" id="IPR005139">
    <property type="entry name" value="PCRF"/>
</dbReference>
<accession>A0A9X2REV5</accession>
<dbReference type="Proteomes" id="UP001139125">
    <property type="component" value="Unassembled WGS sequence"/>
</dbReference>
<dbReference type="InterPro" id="IPR050057">
    <property type="entry name" value="Prokaryotic/Mito_RF"/>
</dbReference>